<evidence type="ECO:0000256" key="5">
    <source>
        <dbReference type="ARBA" id="ARBA00023065"/>
    </source>
</evidence>
<feature type="transmembrane region" description="Helical" evidence="8">
    <location>
        <begin position="248"/>
        <end position="270"/>
    </location>
</feature>
<organism evidence="10 11">
    <name type="scientific">Tulasnella calospora MUT 4182</name>
    <dbReference type="NCBI Taxonomy" id="1051891"/>
    <lineage>
        <taxon>Eukaryota</taxon>
        <taxon>Fungi</taxon>
        <taxon>Dikarya</taxon>
        <taxon>Basidiomycota</taxon>
        <taxon>Agaricomycotina</taxon>
        <taxon>Agaricomycetes</taxon>
        <taxon>Cantharellales</taxon>
        <taxon>Tulasnellaceae</taxon>
        <taxon>Tulasnella</taxon>
    </lineage>
</organism>
<dbReference type="GO" id="GO:0000329">
    <property type="term" value="C:fungal-type vacuole membrane"/>
    <property type="evidence" value="ECO:0007669"/>
    <property type="project" value="TreeGrafter"/>
</dbReference>
<dbReference type="PANTHER" id="PTHR31503:SF20">
    <property type="entry name" value="CA(2+)_H(+) EXCHANGER, PUTATIVE (EUROFUNG)-RELATED"/>
    <property type="match status" value="1"/>
</dbReference>
<dbReference type="OrthoDB" id="3265294at2759"/>
<keyword evidence="2" id="KW-0813">Transport</keyword>
<reference evidence="10 11" key="1">
    <citation type="submission" date="2014-04" db="EMBL/GenBank/DDBJ databases">
        <authorList>
            <consortium name="DOE Joint Genome Institute"/>
            <person name="Kuo A."/>
            <person name="Girlanda M."/>
            <person name="Perotto S."/>
            <person name="Kohler A."/>
            <person name="Nagy L.G."/>
            <person name="Floudas D."/>
            <person name="Copeland A."/>
            <person name="Barry K.W."/>
            <person name="Cichocki N."/>
            <person name="Veneault-Fourrey C."/>
            <person name="LaButti K."/>
            <person name="Lindquist E.A."/>
            <person name="Lipzen A."/>
            <person name="Lundell T."/>
            <person name="Morin E."/>
            <person name="Murat C."/>
            <person name="Sun H."/>
            <person name="Tunlid A."/>
            <person name="Henrissat B."/>
            <person name="Grigoriev I.V."/>
            <person name="Hibbett D.S."/>
            <person name="Martin F."/>
            <person name="Nordberg H.P."/>
            <person name="Cantor M.N."/>
            <person name="Hua S.X."/>
        </authorList>
    </citation>
    <scope>NUCLEOTIDE SEQUENCE [LARGE SCALE GENOMIC DNA]</scope>
    <source>
        <strain evidence="10 11">MUT 4182</strain>
    </source>
</reference>
<reference evidence="11" key="2">
    <citation type="submission" date="2015-01" db="EMBL/GenBank/DDBJ databases">
        <title>Evolutionary Origins and Diversification of the Mycorrhizal Mutualists.</title>
        <authorList>
            <consortium name="DOE Joint Genome Institute"/>
            <consortium name="Mycorrhizal Genomics Consortium"/>
            <person name="Kohler A."/>
            <person name="Kuo A."/>
            <person name="Nagy L.G."/>
            <person name="Floudas D."/>
            <person name="Copeland A."/>
            <person name="Barry K.W."/>
            <person name="Cichocki N."/>
            <person name="Veneault-Fourrey C."/>
            <person name="LaButti K."/>
            <person name="Lindquist E.A."/>
            <person name="Lipzen A."/>
            <person name="Lundell T."/>
            <person name="Morin E."/>
            <person name="Murat C."/>
            <person name="Riley R."/>
            <person name="Ohm R."/>
            <person name="Sun H."/>
            <person name="Tunlid A."/>
            <person name="Henrissat B."/>
            <person name="Grigoriev I.V."/>
            <person name="Hibbett D.S."/>
            <person name="Martin F."/>
        </authorList>
    </citation>
    <scope>NUCLEOTIDE SEQUENCE [LARGE SCALE GENOMIC DNA]</scope>
    <source>
        <strain evidence="11">MUT 4182</strain>
    </source>
</reference>
<dbReference type="STRING" id="1051891.A0A0C3PTC1"/>
<feature type="domain" description="Sodium/calcium exchanger membrane region" evidence="9">
    <location>
        <begin position="189"/>
        <end position="276"/>
    </location>
</feature>
<protein>
    <recommendedName>
        <fullName evidence="9">Sodium/calcium exchanger membrane region domain-containing protein</fullName>
    </recommendedName>
</protein>
<dbReference type="InterPro" id="IPR004837">
    <property type="entry name" value="NaCa_Exmemb"/>
</dbReference>
<feature type="compositionally biased region" description="Basic and acidic residues" evidence="7">
    <location>
        <begin position="23"/>
        <end position="43"/>
    </location>
</feature>
<accession>A0A0C3PTC1</accession>
<evidence type="ECO:0000256" key="8">
    <source>
        <dbReference type="SAM" id="Phobius"/>
    </source>
</evidence>
<evidence type="ECO:0000256" key="6">
    <source>
        <dbReference type="ARBA" id="ARBA00023136"/>
    </source>
</evidence>
<proteinExistence type="predicted"/>
<dbReference type="GO" id="GO:0015369">
    <property type="term" value="F:calcium:proton antiporter activity"/>
    <property type="evidence" value="ECO:0007669"/>
    <property type="project" value="TreeGrafter"/>
</dbReference>
<sequence length="296" mass="32445">MASYSPVPNPAAPERIHAHSSHIHSDGRRDSSESLASSRRDSRALPTVRSPPAHQTRTGIRPLSLLHKNSNTTLYSLPPEQGDGEGSSSSGTFAEKMGMRHSHQHGPPPHGSRESTLTLTIPPGQMYPSNFDATVTMETGWKKYKRMKSLAPGWWRSIVNVAFASWVHVLVFVLPFSWIAHFQHWSMTYTLLFSILGLIPLAHIFEFVGEQIALYCGQTLGDLIVITLSNSIEVVLAVMLLLNCELRLAQATIAGVVLLHLLLVPGCAFLTGGAKIWYQQLGEHSSQLNQSLLAAG</sequence>
<evidence type="ECO:0000256" key="2">
    <source>
        <dbReference type="ARBA" id="ARBA00022448"/>
    </source>
</evidence>
<keyword evidence="3 8" id="KW-0812">Transmembrane</keyword>
<feature type="transmembrane region" description="Helical" evidence="8">
    <location>
        <begin position="186"/>
        <end position="208"/>
    </location>
</feature>
<dbReference type="EMBL" id="KN823322">
    <property type="protein sequence ID" value="KIO18025.1"/>
    <property type="molecule type" value="Genomic_DNA"/>
</dbReference>
<feature type="transmembrane region" description="Helical" evidence="8">
    <location>
        <begin position="220"/>
        <end position="242"/>
    </location>
</feature>
<evidence type="ECO:0000256" key="7">
    <source>
        <dbReference type="SAM" id="MobiDB-lite"/>
    </source>
</evidence>
<dbReference type="GO" id="GO:0012505">
    <property type="term" value="C:endomembrane system"/>
    <property type="evidence" value="ECO:0007669"/>
    <property type="project" value="UniProtKB-SubCell"/>
</dbReference>
<dbReference type="GO" id="GO:0006874">
    <property type="term" value="P:intracellular calcium ion homeostasis"/>
    <property type="evidence" value="ECO:0007669"/>
    <property type="project" value="TreeGrafter"/>
</dbReference>
<dbReference type="HOGENOM" id="CLU_940714_0_0_1"/>
<evidence type="ECO:0000313" key="10">
    <source>
        <dbReference type="EMBL" id="KIO18025.1"/>
    </source>
</evidence>
<dbReference type="Proteomes" id="UP000054248">
    <property type="component" value="Unassembled WGS sequence"/>
</dbReference>
<evidence type="ECO:0000256" key="3">
    <source>
        <dbReference type="ARBA" id="ARBA00022692"/>
    </source>
</evidence>
<dbReference type="AlphaFoldDB" id="A0A0C3PTC1"/>
<feature type="transmembrane region" description="Helical" evidence="8">
    <location>
        <begin position="153"/>
        <end position="180"/>
    </location>
</feature>
<comment type="subcellular location">
    <subcellularLocation>
        <location evidence="1">Endomembrane system</location>
        <topology evidence="1">Multi-pass membrane protein</topology>
    </subcellularLocation>
</comment>
<keyword evidence="4 8" id="KW-1133">Transmembrane helix</keyword>
<dbReference type="InterPro" id="IPR004713">
    <property type="entry name" value="CaH_exchang"/>
</dbReference>
<evidence type="ECO:0000313" key="11">
    <source>
        <dbReference type="Proteomes" id="UP000054248"/>
    </source>
</evidence>
<dbReference type="PANTHER" id="PTHR31503">
    <property type="entry name" value="VACUOLAR CALCIUM ION TRANSPORTER"/>
    <property type="match status" value="1"/>
</dbReference>
<keyword evidence="11" id="KW-1185">Reference proteome</keyword>
<name>A0A0C3PTC1_9AGAM</name>
<evidence type="ECO:0000259" key="9">
    <source>
        <dbReference type="Pfam" id="PF01699"/>
    </source>
</evidence>
<gene>
    <name evidence="10" type="ORF">M407DRAFT_32320</name>
</gene>
<keyword evidence="6 8" id="KW-0472">Membrane</keyword>
<dbReference type="Pfam" id="PF01699">
    <property type="entry name" value="Na_Ca_ex"/>
    <property type="match status" value="1"/>
</dbReference>
<feature type="region of interest" description="Disordered" evidence="7">
    <location>
        <begin position="1"/>
        <end position="93"/>
    </location>
</feature>
<evidence type="ECO:0000256" key="4">
    <source>
        <dbReference type="ARBA" id="ARBA00022989"/>
    </source>
</evidence>
<keyword evidence="5" id="KW-0406">Ion transport</keyword>
<evidence type="ECO:0000256" key="1">
    <source>
        <dbReference type="ARBA" id="ARBA00004127"/>
    </source>
</evidence>